<gene>
    <name evidence="1" type="ORF">PIB30_050458</name>
</gene>
<reference evidence="1 2" key="1">
    <citation type="journal article" date="2023" name="Plants (Basel)">
        <title>Bridging the Gap: Combining Genomics and Transcriptomics Approaches to Understand Stylosanthes scabra, an Orphan Legume from the Brazilian Caatinga.</title>
        <authorList>
            <person name="Ferreira-Neto J.R.C."/>
            <person name="da Silva M.D."/>
            <person name="Binneck E."/>
            <person name="de Melo N.F."/>
            <person name="da Silva R.H."/>
            <person name="de Melo A.L.T.M."/>
            <person name="Pandolfi V."/>
            <person name="Bustamante F.O."/>
            <person name="Brasileiro-Vidal A.C."/>
            <person name="Benko-Iseppon A.M."/>
        </authorList>
    </citation>
    <scope>NUCLEOTIDE SEQUENCE [LARGE SCALE GENOMIC DNA]</scope>
    <source>
        <tissue evidence="1">Leaves</tissue>
    </source>
</reference>
<sequence length="117" mass="13273">MWCQASIFEIRRCAFGDKLYGVAENYGREGVDVKVNNPRSPGIELWDSRSNKVNRMIFSFLCATYSWPYSLRIGPRGWSVTLSPLGSLSLLDRACELNFLGTFRVVCEISGRLANRD</sequence>
<protein>
    <submittedName>
        <fullName evidence="1">Uncharacterized protein</fullName>
    </submittedName>
</protein>
<keyword evidence="2" id="KW-1185">Reference proteome</keyword>
<dbReference type="EMBL" id="JASCZI010151382">
    <property type="protein sequence ID" value="MED6172473.1"/>
    <property type="molecule type" value="Genomic_DNA"/>
</dbReference>
<dbReference type="Proteomes" id="UP001341840">
    <property type="component" value="Unassembled WGS sequence"/>
</dbReference>
<evidence type="ECO:0000313" key="1">
    <source>
        <dbReference type="EMBL" id="MED6172473.1"/>
    </source>
</evidence>
<name>A0ABU6VKL3_9FABA</name>
<accession>A0ABU6VKL3</accession>
<proteinExistence type="predicted"/>
<evidence type="ECO:0000313" key="2">
    <source>
        <dbReference type="Proteomes" id="UP001341840"/>
    </source>
</evidence>
<comment type="caution">
    <text evidence="1">The sequence shown here is derived from an EMBL/GenBank/DDBJ whole genome shotgun (WGS) entry which is preliminary data.</text>
</comment>
<organism evidence="1 2">
    <name type="scientific">Stylosanthes scabra</name>
    <dbReference type="NCBI Taxonomy" id="79078"/>
    <lineage>
        <taxon>Eukaryota</taxon>
        <taxon>Viridiplantae</taxon>
        <taxon>Streptophyta</taxon>
        <taxon>Embryophyta</taxon>
        <taxon>Tracheophyta</taxon>
        <taxon>Spermatophyta</taxon>
        <taxon>Magnoliopsida</taxon>
        <taxon>eudicotyledons</taxon>
        <taxon>Gunneridae</taxon>
        <taxon>Pentapetalae</taxon>
        <taxon>rosids</taxon>
        <taxon>fabids</taxon>
        <taxon>Fabales</taxon>
        <taxon>Fabaceae</taxon>
        <taxon>Papilionoideae</taxon>
        <taxon>50 kb inversion clade</taxon>
        <taxon>dalbergioids sensu lato</taxon>
        <taxon>Dalbergieae</taxon>
        <taxon>Pterocarpus clade</taxon>
        <taxon>Stylosanthes</taxon>
    </lineage>
</organism>